<organism evidence="1 2">
    <name type="scientific">Ensete ventricosum</name>
    <name type="common">Abyssinian banana</name>
    <name type="synonym">Musa ensete</name>
    <dbReference type="NCBI Taxonomy" id="4639"/>
    <lineage>
        <taxon>Eukaryota</taxon>
        <taxon>Viridiplantae</taxon>
        <taxon>Streptophyta</taxon>
        <taxon>Embryophyta</taxon>
        <taxon>Tracheophyta</taxon>
        <taxon>Spermatophyta</taxon>
        <taxon>Magnoliopsida</taxon>
        <taxon>Liliopsida</taxon>
        <taxon>Zingiberales</taxon>
        <taxon>Musaceae</taxon>
        <taxon>Ensete</taxon>
    </lineage>
</organism>
<accession>A0AAV8Q5S8</accession>
<dbReference type="EMBL" id="JAQQAF010000008">
    <property type="protein sequence ID" value="KAJ8467771.1"/>
    <property type="molecule type" value="Genomic_DNA"/>
</dbReference>
<name>A0AAV8Q5S8_ENSVE</name>
<keyword evidence="2" id="KW-1185">Reference proteome</keyword>
<evidence type="ECO:0000313" key="1">
    <source>
        <dbReference type="EMBL" id="KAJ8467771.1"/>
    </source>
</evidence>
<dbReference type="AlphaFoldDB" id="A0AAV8Q5S8"/>
<reference evidence="1 2" key="1">
    <citation type="submission" date="2022-12" db="EMBL/GenBank/DDBJ databases">
        <title>Chromosome-scale assembly of the Ensete ventricosum genome.</title>
        <authorList>
            <person name="Dussert Y."/>
            <person name="Stocks J."/>
            <person name="Wendawek A."/>
            <person name="Woldeyes F."/>
            <person name="Nichols R.A."/>
            <person name="Borrell J.S."/>
        </authorList>
    </citation>
    <scope>NUCLEOTIDE SEQUENCE [LARGE SCALE GENOMIC DNA]</scope>
    <source>
        <strain evidence="2">cv. Maze</strain>
        <tissue evidence="1">Seeds</tissue>
    </source>
</reference>
<gene>
    <name evidence="1" type="ORF">OPV22_030323</name>
</gene>
<comment type="caution">
    <text evidence="1">The sequence shown here is derived from an EMBL/GenBank/DDBJ whole genome shotgun (WGS) entry which is preliminary data.</text>
</comment>
<evidence type="ECO:0000313" key="2">
    <source>
        <dbReference type="Proteomes" id="UP001222027"/>
    </source>
</evidence>
<protein>
    <recommendedName>
        <fullName evidence="3">Secreted protein</fullName>
    </recommendedName>
</protein>
<sequence>MGHRKRDDGHMAAFASLPSLLLRSSSIARLLMLGLPCSPVTGSRTKASVSCQRKQAYQCKEIVSGALRPRVCRLQRPCRAALSVGPAVPSPSLPARHRWKQCLPGNQIRIVFLRSSPTVPIVEGMYRRLSKACRIGVDLLKVQRACSLTCSDDRQRSCLLYATFHLHRDLGFRDV</sequence>
<evidence type="ECO:0008006" key="3">
    <source>
        <dbReference type="Google" id="ProtNLM"/>
    </source>
</evidence>
<proteinExistence type="predicted"/>
<dbReference type="Proteomes" id="UP001222027">
    <property type="component" value="Unassembled WGS sequence"/>
</dbReference>